<dbReference type="Proteomes" id="UP000481043">
    <property type="component" value="Unassembled WGS sequence"/>
</dbReference>
<name>A0A6M0QAX5_9BACI</name>
<evidence type="ECO:0000313" key="1">
    <source>
        <dbReference type="EMBL" id="NEY73496.1"/>
    </source>
</evidence>
<dbReference type="AlphaFoldDB" id="A0A6M0QAX5"/>
<dbReference type="RefSeq" id="WP_163181091.1">
    <property type="nucleotide sequence ID" value="NZ_JAAIWM010000007.1"/>
</dbReference>
<gene>
    <name evidence="1" type="ORF">G4D63_17310</name>
</gene>
<sequence>MPGVVITGMNGVVYQGFPPQTVGAWSQPILGSPPYYYYVIGGNQYNISPESVSGFPYWEGVQTVPFRPIRPISW</sequence>
<keyword evidence="2" id="KW-1185">Reference proteome</keyword>
<organism evidence="1 2">
    <name type="scientific">Bacillus mesophilus</name>
    <dbReference type="NCBI Taxonomy" id="1808955"/>
    <lineage>
        <taxon>Bacteria</taxon>
        <taxon>Bacillati</taxon>
        <taxon>Bacillota</taxon>
        <taxon>Bacilli</taxon>
        <taxon>Bacillales</taxon>
        <taxon>Bacillaceae</taxon>
        <taxon>Bacillus</taxon>
    </lineage>
</organism>
<comment type="caution">
    <text evidence="1">The sequence shown here is derived from an EMBL/GenBank/DDBJ whole genome shotgun (WGS) entry which is preliminary data.</text>
</comment>
<proteinExistence type="predicted"/>
<dbReference type="EMBL" id="JAAIWM010000007">
    <property type="protein sequence ID" value="NEY73496.1"/>
    <property type="molecule type" value="Genomic_DNA"/>
</dbReference>
<accession>A0A6M0QAX5</accession>
<protein>
    <submittedName>
        <fullName evidence="1">Uncharacterized protein</fullName>
    </submittedName>
</protein>
<reference evidence="1 2" key="1">
    <citation type="submission" date="2020-02" db="EMBL/GenBank/DDBJ databases">
        <title>Bacillus aquiflavi sp. nov., isolated from yellow water of strong flavor Chinese baijiu in Yibin region of China.</title>
        <authorList>
            <person name="Xie J."/>
        </authorList>
    </citation>
    <scope>NUCLEOTIDE SEQUENCE [LARGE SCALE GENOMIC DNA]</scope>
    <source>
        <strain evidence="1 2">SA4</strain>
    </source>
</reference>
<evidence type="ECO:0000313" key="2">
    <source>
        <dbReference type="Proteomes" id="UP000481043"/>
    </source>
</evidence>